<dbReference type="SUPFAM" id="SSF109604">
    <property type="entry name" value="HD-domain/PDEase-like"/>
    <property type="match status" value="1"/>
</dbReference>
<feature type="domain" description="HDOD" evidence="2">
    <location>
        <begin position="24"/>
        <end position="218"/>
    </location>
</feature>
<dbReference type="Pfam" id="PF08668">
    <property type="entry name" value="HDOD"/>
    <property type="match status" value="1"/>
</dbReference>
<dbReference type="PANTHER" id="PTHR45138:SF9">
    <property type="entry name" value="DIGUANYLATE CYCLASE DGCM-RELATED"/>
    <property type="match status" value="1"/>
</dbReference>
<dbReference type="InterPro" id="IPR000160">
    <property type="entry name" value="GGDEF_dom"/>
</dbReference>
<dbReference type="Gene3D" id="1.10.3210.10">
    <property type="entry name" value="Hypothetical protein af1432"/>
    <property type="match status" value="1"/>
</dbReference>
<name>A0A3B0ZLA8_9ZZZZ</name>
<reference evidence="3" key="1">
    <citation type="submission" date="2018-06" db="EMBL/GenBank/DDBJ databases">
        <authorList>
            <person name="Zhirakovskaya E."/>
        </authorList>
    </citation>
    <scope>NUCLEOTIDE SEQUENCE</scope>
</reference>
<dbReference type="Pfam" id="PF00990">
    <property type="entry name" value="GGDEF"/>
    <property type="match status" value="1"/>
</dbReference>
<evidence type="ECO:0000259" key="2">
    <source>
        <dbReference type="PROSITE" id="PS51833"/>
    </source>
</evidence>
<dbReference type="PROSITE" id="PS51833">
    <property type="entry name" value="HDOD"/>
    <property type="match status" value="1"/>
</dbReference>
<dbReference type="InterPro" id="IPR029787">
    <property type="entry name" value="Nucleotide_cyclase"/>
</dbReference>
<gene>
    <name evidence="3" type="ORF">MNBD_GAMMA23-392</name>
</gene>
<dbReference type="SUPFAM" id="SSF55073">
    <property type="entry name" value="Nucleotide cyclase"/>
    <property type="match status" value="1"/>
</dbReference>
<accession>A0A3B0ZLA8</accession>
<evidence type="ECO:0000313" key="3">
    <source>
        <dbReference type="EMBL" id="VAW92421.1"/>
    </source>
</evidence>
<dbReference type="InterPro" id="IPR050469">
    <property type="entry name" value="Diguanylate_Cyclase"/>
</dbReference>
<dbReference type="NCBIfam" id="TIGR00254">
    <property type="entry name" value="GGDEF"/>
    <property type="match status" value="1"/>
</dbReference>
<organism evidence="3">
    <name type="scientific">hydrothermal vent metagenome</name>
    <dbReference type="NCBI Taxonomy" id="652676"/>
    <lineage>
        <taxon>unclassified sequences</taxon>
        <taxon>metagenomes</taxon>
        <taxon>ecological metagenomes</taxon>
    </lineage>
</organism>
<sequence length="508" mass="57286">MPDTLQDVLLPPDLEKQLASNTNLPSLPVIAVKIIEASKDPDVTLREVASIISADPAISAKLLKIANSPLYSQRRAINNLREALTLLGFNAALTIALSFSLFHSLKVKGHSKCNHDNYWKRSILSAQIARLLGQRFRLSKLEDLFLVGLLQDIGILALENLTPPPYFNYDKMCIKHTERISLERSTLKLEHSCVGAWLLESWNFPPTIVNAVLHSHSLSNHIQVQDKTDSQFHLCLSFSGTLADMWLEENPNELFQSTLEAAGLALNIDADEFSQLVSDINKEMLVISALFDVNFDDEIKQGGILEEAREVTLLRSIHFIKQTEHDQRQIENIAEQVKEITKENQLDYLTKVYNRKHFERLLEEEYENANVNRWPLSIAFIDIDNFKEINDTHGHLVGDKIIVAIADFFSDNIRQTDILARYGGDEFILMLPGSTSHIAEEALRRLIKLLSTSMQINVDDEILTPTVSVGLASHMDINTFDDVESFIRAADKALYKAKAAGRNCLAVY</sequence>
<dbReference type="InterPro" id="IPR013976">
    <property type="entry name" value="HDOD"/>
</dbReference>
<dbReference type="SMART" id="SM00267">
    <property type="entry name" value="GGDEF"/>
    <property type="match status" value="1"/>
</dbReference>
<dbReference type="GO" id="GO:0052621">
    <property type="term" value="F:diguanylate cyclase activity"/>
    <property type="evidence" value="ECO:0007669"/>
    <property type="project" value="TreeGrafter"/>
</dbReference>
<dbReference type="PANTHER" id="PTHR45138">
    <property type="entry name" value="REGULATORY COMPONENTS OF SENSORY TRANSDUCTION SYSTEM"/>
    <property type="match status" value="1"/>
</dbReference>
<dbReference type="InterPro" id="IPR043128">
    <property type="entry name" value="Rev_trsase/Diguanyl_cyclase"/>
</dbReference>
<feature type="domain" description="GGDEF" evidence="1">
    <location>
        <begin position="374"/>
        <end position="508"/>
    </location>
</feature>
<dbReference type="Gene3D" id="3.30.70.270">
    <property type="match status" value="1"/>
</dbReference>
<protein>
    <submittedName>
        <fullName evidence="3">Uncharacterized protein</fullName>
    </submittedName>
</protein>
<dbReference type="CDD" id="cd01949">
    <property type="entry name" value="GGDEF"/>
    <property type="match status" value="1"/>
</dbReference>
<dbReference type="AlphaFoldDB" id="A0A3B0ZLA8"/>
<dbReference type="PROSITE" id="PS50887">
    <property type="entry name" value="GGDEF"/>
    <property type="match status" value="1"/>
</dbReference>
<dbReference type="FunFam" id="3.30.70.270:FF:000001">
    <property type="entry name" value="Diguanylate cyclase domain protein"/>
    <property type="match status" value="1"/>
</dbReference>
<dbReference type="EMBL" id="UOFT01000025">
    <property type="protein sequence ID" value="VAW92421.1"/>
    <property type="molecule type" value="Genomic_DNA"/>
</dbReference>
<proteinExistence type="predicted"/>
<evidence type="ECO:0000259" key="1">
    <source>
        <dbReference type="PROSITE" id="PS50887"/>
    </source>
</evidence>